<proteinExistence type="predicted"/>
<feature type="transmembrane region" description="Helical" evidence="1">
    <location>
        <begin position="104"/>
        <end position="126"/>
    </location>
</feature>
<organism evidence="2 3">
    <name type="scientific">Hyphobacterium marinum</name>
    <dbReference type="NCBI Taxonomy" id="3116574"/>
    <lineage>
        <taxon>Bacteria</taxon>
        <taxon>Pseudomonadati</taxon>
        <taxon>Pseudomonadota</taxon>
        <taxon>Alphaproteobacteria</taxon>
        <taxon>Maricaulales</taxon>
        <taxon>Maricaulaceae</taxon>
        <taxon>Hyphobacterium</taxon>
    </lineage>
</organism>
<name>A0ABU7LZZ3_9PROT</name>
<protein>
    <submittedName>
        <fullName evidence="2">Uncharacterized protein</fullName>
    </submittedName>
</protein>
<dbReference type="EMBL" id="JAZDRO010000004">
    <property type="protein sequence ID" value="MEE2567134.1"/>
    <property type="molecule type" value="Genomic_DNA"/>
</dbReference>
<keyword evidence="1" id="KW-0812">Transmembrane</keyword>
<evidence type="ECO:0000313" key="2">
    <source>
        <dbReference type="EMBL" id="MEE2567134.1"/>
    </source>
</evidence>
<dbReference type="Proteomes" id="UP001310692">
    <property type="component" value="Unassembled WGS sequence"/>
</dbReference>
<feature type="transmembrane region" description="Helical" evidence="1">
    <location>
        <begin position="38"/>
        <end position="59"/>
    </location>
</feature>
<gene>
    <name evidence="2" type="ORF">V0U35_10650</name>
</gene>
<evidence type="ECO:0000313" key="3">
    <source>
        <dbReference type="Proteomes" id="UP001310692"/>
    </source>
</evidence>
<accession>A0ABU7LZZ3</accession>
<keyword evidence="1" id="KW-0472">Membrane</keyword>
<evidence type="ECO:0000256" key="1">
    <source>
        <dbReference type="SAM" id="Phobius"/>
    </source>
</evidence>
<dbReference type="RefSeq" id="WP_330196694.1">
    <property type="nucleotide sequence ID" value="NZ_JAZDRO010000004.1"/>
</dbReference>
<keyword evidence="1" id="KW-1133">Transmembrane helix</keyword>
<feature type="transmembrane region" description="Helical" evidence="1">
    <location>
        <begin position="71"/>
        <end position="92"/>
    </location>
</feature>
<reference evidence="2 3" key="1">
    <citation type="submission" date="2024-01" db="EMBL/GenBank/DDBJ databases">
        <title>Hyphobacterium bacterium isolated from marine sediment.</title>
        <authorList>
            <person name="Zhao S."/>
        </authorList>
    </citation>
    <scope>NUCLEOTIDE SEQUENCE [LARGE SCALE GENOMIC DNA]</scope>
    <source>
        <strain evidence="2 3">Y60-23</strain>
    </source>
</reference>
<comment type="caution">
    <text evidence="2">The sequence shown here is derived from an EMBL/GenBank/DDBJ whole genome shotgun (WGS) entry which is preliminary data.</text>
</comment>
<sequence>MRALLAGTAYFAMVFAAGFVLGAIRTLILAPRVGDLAAVLIELPAILAIAWWVCGQIIRQFRLPGELTSRLVMGASAFVLLILAEYSLVWLISGLEASEFLASWGMSLAGAVGLAGQVLFAVFPLLQERRTSI</sequence>
<keyword evidence="3" id="KW-1185">Reference proteome</keyword>